<feature type="region of interest" description="Disordered" evidence="1">
    <location>
        <begin position="167"/>
        <end position="203"/>
    </location>
</feature>
<dbReference type="InterPro" id="IPR011551">
    <property type="entry name" value="NTP_PyrPHydrolase_MazG"/>
</dbReference>
<proteinExistence type="predicted"/>
<evidence type="ECO:0000259" key="2">
    <source>
        <dbReference type="Pfam" id="PF03819"/>
    </source>
</evidence>
<dbReference type="FunFam" id="1.10.287.1080:FF:000001">
    <property type="entry name" value="Nucleoside triphosphate pyrophosphohydrolase"/>
    <property type="match status" value="1"/>
</dbReference>
<evidence type="ECO:0000256" key="1">
    <source>
        <dbReference type="SAM" id="MobiDB-lite"/>
    </source>
</evidence>
<dbReference type="Proteomes" id="UP000642125">
    <property type="component" value="Unassembled WGS sequence"/>
</dbReference>
<dbReference type="NCBIfam" id="TIGR00444">
    <property type="entry name" value="mazG"/>
    <property type="match status" value="1"/>
</dbReference>
<dbReference type="GO" id="GO:0046061">
    <property type="term" value="P:dATP catabolic process"/>
    <property type="evidence" value="ECO:0007669"/>
    <property type="project" value="TreeGrafter"/>
</dbReference>
<dbReference type="SUPFAM" id="SSF101386">
    <property type="entry name" value="all-alpha NTP pyrophosphatases"/>
    <property type="match status" value="1"/>
</dbReference>
<name>A0A919U746_9CELL</name>
<keyword evidence="4" id="KW-1185">Reference proteome</keyword>
<sequence>MTDPRPAAQADPAAVADPLRRLVAVMDRLRSPGGCPWDAEQTHASLVPYVLEEAYEVAEAVEGGDRAHLREELGDLLLQVVFHARIAEEDPADPFDLDDVAADLVAKLVRRHPHVFGTAEVADAEGVNRQWDAIKKAEKQRESVLDGVPLAMGALARAQKVTSRAERSGLAAAAPPPAPLGAASAPAADGAAAGAPDGGAASGAAGADLGARLLALVREAGAAGLDAEGELRRATAAWERTLRAAERA</sequence>
<dbReference type="AlphaFoldDB" id="A0A919U746"/>
<dbReference type="Gene3D" id="1.10.287.1080">
    <property type="entry name" value="MazG-like"/>
    <property type="match status" value="2"/>
</dbReference>
<dbReference type="Pfam" id="PF03819">
    <property type="entry name" value="MazG"/>
    <property type="match status" value="1"/>
</dbReference>
<feature type="compositionally biased region" description="Low complexity" evidence="1">
    <location>
        <begin position="180"/>
        <end position="195"/>
    </location>
</feature>
<dbReference type="GO" id="GO:0006203">
    <property type="term" value="P:dGTP catabolic process"/>
    <property type="evidence" value="ECO:0007669"/>
    <property type="project" value="TreeGrafter"/>
</dbReference>
<dbReference type="CDD" id="cd11528">
    <property type="entry name" value="NTP-PPase_MazG_Nterm"/>
    <property type="match status" value="1"/>
</dbReference>
<gene>
    <name evidence="3" type="ORF">Cpa01nite_20080</name>
</gene>
<dbReference type="GO" id="GO:0046081">
    <property type="term" value="P:dUTP catabolic process"/>
    <property type="evidence" value="ECO:0007669"/>
    <property type="project" value="TreeGrafter"/>
</dbReference>
<dbReference type="InterPro" id="IPR048015">
    <property type="entry name" value="NTP-PPase_MazG-like_N"/>
</dbReference>
<accession>A0A919U746</accession>
<dbReference type="PANTHER" id="PTHR30522">
    <property type="entry name" value="NUCLEOSIDE TRIPHOSPHATE PYROPHOSPHOHYDROLASE"/>
    <property type="match status" value="1"/>
</dbReference>
<dbReference type="RefSeq" id="WP_239068685.1">
    <property type="nucleotide sequence ID" value="NZ_BONO01000013.1"/>
</dbReference>
<organism evidence="3 4">
    <name type="scientific">Cellulomonas pakistanensis</name>
    <dbReference type="NCBI Taxonomy" id="992287"/>
    <lineage>
        <taxon>Bacteria</taxon>
        <taxon>Bacillati</taxon>
        <taxon>Actinomycetota</taxon>
        <taxon>Actinomycetes</taxon>
        <taxon>Micrococcales</taxon>
        <taxon>Cellulomonadaceae</taxon>
        <taxon>Cellulomonas</taxon>
    </lineage>
</organism>
<protein>
    <recommendedName>
        <fullName evidence="2">NTP pyrophosphohydrolase MazG-like domain-containing protein</fullName>
    </recommendedName>
</protein>
<comment type="caution">
    <text evidence="3">The sequence shown here is derived from an EMBL/GenBank/DDBJ whole genome shotgun (WGS) entry which is preliminary data.</text>
</comment>
<dbReference type="GO" id="GO:0006950">
    <property type="term" value="P:response to stress"/>
    <property type="evidence" value="ECO:0007669"/>
    <property type="project" value="UniProtKB-ARBA"/>
</dbReference>
<evidence type="ECO:0000313" key="4">
    <source>
        <dbReference type="Proteomes" id="UP000642125"/>
    </source>
</evidence>
<dbReference type="GO" id="GO:0046076">
    <property type="term" value="P:dTTP catabolic process"/>
    <property type="evidence" value="ECO:0007669"/>
    <property type="project" value="TreeGrafter"/>
</dbReference>
<dbReference type="InterPro" id="IPR004518">
    <property type="entry name" value="MazG-like_dom"/>
</dbReference>
<reference evidence="3" key="1">
    <citation type="submission" date="2021-01" db="EMBL/GenBank/DDBJ databases">
        <title>Whole genome shotgun sequence of Cellulomonas pakistanensis NBRC 110800.</title>
        <authorList>
            <person name="Komaki H."/>
            <person name="Tamura T."/>
        </authorList>
    </citation>
    <scope>NUCLEOTIDE SEQUENCE</scope>
    <source>
        <strain evidence="3">NBRC 110800</strain>
    </source>
</reference>
<dbReference type="GO" id="GO:0046052">
    <property type="term" value="P:UTP catabolic process"/>
    <property type="evidence" value="ECO:0007669"/>
    <property type="project" value="TreeGrafter"/>
</dbReference>
<dbReference type="EMBL" id="BONO01000013">
    <property type="protein sequence ID" value="GIG36627.1"/>
    <property type="molecule type" value="Genomic_DNA"/>
</dbReference>
<dbReference type="GO" id="GO:0046047">
    <property type="term" value="P:TTP catabolic process"/>
    <property type="evidence" value="ECO:0007669"/>
    <property type="project" value="TreeGrafter"/>
</dbReference>
<dbReference type="PANTHER" id="PTHR30522:SF0">
    <property type="entry name" value="NUCLEOSIDE TRIPHOSPHATE PYROPHOSPHOHYDROLASE"/>
    <property type="match status" value="1"/>
</dbReference>
<evidence type="ECO:0000313" key="3">
    <source>
        <dbReference type="EMBL" id="GIG36627.1"/>
    </source>
</evidence>
<feature type="domain" description="NTP pyrophosphohydrolase MazG-like" evidence="2">
    <location>
        <begin position="41"/>
        <end position="116"/>
    </location>
</feature>
<dbReference type="GO" id="GO:0047429">
    <property type="term" value="F:nucleoside triphosphate diphosphatase activity"/>
    <property type="evidence" value="ECO:0007669"/>
    <property type="project" value="TreeGrafter"/>
</dbReference>